<keyword evidence="7" id="KW-0812">Transmembrane</keyword>
<gene>
    <name evidence="9" type="primary">lepB</name>
    <name evidence="9" type="ORF">COY32_06680</name>
</gene>
<dbReference type="SUPFAM" id="SSF51306">
    <property type="entry name" value="LexA/Signal peptidase"/>
    <property type="match status" value="1"/>
</dbReference>
<organism evidence="9 10">
    <name type="scientific">candidate division WWE3 bacterium CG_4_10_14_0_2_um_filter_41_14</name>
    <dbReference type="NCBI Taxonomy" id="1975072"/>
    <lineage>
        <taxon>Bacteria</taxon>
        <taxon>Katanobacteria</taxon>
    </lineage>
</organism>
<feature type="domain" description="Peptidase S26" evidence="8">
    <location>
        <begin position="13"/>
        <end position="172"/>
    </location>
</feature>
<comment type="catalytic activity">
    <reaction evidence="1 7">
        <text>Cleavage of hydrophobic, N-terminal signal or leader sequences from secreted and periplasmic proteins.</text>
        <dbReference type="EC" id="3.4.21.89"/>
    </reaction>
</comment>
<comment type="similarity">
    <text evidence="2 7">Belongs to the peptidase S26 family.</text>
</comment>
<evidence type="ECO:0000256" key="5">
    <source>
        <dbReference type="ARBA" id="ARBA00022801"/>
    </source>
</evidence>
<comment type="caution">
    <text evidence="9">The sequence shown here is derived from an EMBL/GenBank/DDBJ whole genome shotgun (WGS) entry which is preliminary data.</text>
</comment>
<sequence>MNETAETVSSFIIDTVINFAIALALFVFIYLVVAVPHKVDGSSMLPTFFNGDYLLTEKLSHYWDEYTHGDDIVFYYPKDTSKRYIKRIIAVAGDTITLTDGVVYINELALGETYISGAPTHGHHFLADDTPLTLNDNEYFVMGDNRSGSSDSREWGTVPKNLIVGKVVFRYWPLSRFGLIESF</sequence>
<protein>
    <recommendedName>
        <fullName evidence="3 7">Signal peptidase I</fullName>
        <ecNumber evidence="3 7">3.4.21.89</ecNumber>
    </recommendedName>
</protein>
<dbReference type="CDD" id="cd06530">
    <property type="entry name" value="S26_SPase_I"/>
    <property type="match status" value="1"/>
</dbReference>
<keyword evidence="5 7" id="KW-0378">Hydrolase</keyword>
<evidence type="ECO:0000256" key="6">
    <source>
        <dbReference type="PIRSR" id="PIRSR600223-1"/>
    </source>
</evidence>
<dbReference type="InterPro" id="IPR019756">
    <property type="entry name" value="Pept_S26A_signal_pept_1_Ser-AS"/>
</dbReference>
<evidence type="ECO:0000256" key="1">
    <source>
        <dbReference type="ARBA" id="ARBA00000677"/>
    </source>
</evidence>
<dbReference type="InterPro" id="IPR000223">
    <property type="entry name" value="Pept_S26A_signal_pept_1"/>
</dbReference>
<dbReference type="InterPro" id="IPR036286">
    <property type="entry name" value="LexA/Signal_pep-like_sf"/>
</dbReference>
<feature type="active site" evidence="6">
    <location>
        <position position="86"/>
    </location>
</feature>
<dbReference type="PROSITE" id="PS00761">
    <property type="entry name" value="SPASE_I_3"/>
    <property type="match status" value="1"/>
</dbReference>
<comment type="subcellular location">
    <subcellularLocation>
        <location evidence="7">Membrane</location>
        <topology evidence="7">Single-pass type II membrane protein</topology>
    </subcellularLocation>
</comment>
<evidence type="ECO:0000256" key="4">
    <source>
        <dbReference type="ARBA" id="ARBA00022670"/>
    </source>
</evidence>
<dbReference type="PROSITE" id="PS00501">
    <property type="entry name" value="SPASE_I_1"/>
    <property type="match status" value="1"/>
</dbReference>
<reference evidence="10" key="1">
    <citation type="submission" date="2017-09" db="EMBL/GenBank/DDBJ databases">
        <title>Depth-based differentiation of microbial function through sediment-hosted aquifers and enrichment of novel symbionts in the deep terrestrial subsurface.</title>
        <authorList>
            <person name="Probst A.J."/>
            <person name="Ladd B."/>
            <person name="Jarett J.K."/>
            <person name="Geller-Mcgrath D.E."/>
            <person name="Sieber C.M.K."/>
            <person name="Emerson J.B."/>
            <person name="Anantharaman K."/>
            <person name="Thomas B.C."/>
            <person name="Malmstrom R."/>
            <person name="Stieglmeier M."/>
            <person name="Klingl A."/>
            <person name="Woyke T."/>
            <person name="Ryan C.M."/>
            <person name="Banfield J.F."/>
        </authorList>
    </citation>
    <scope>NUCLEOTIDE SEQUENCE [LARGE SCALE GENOMIC DNA]</scope>
</reference>
<dbReference type="GO" id="GO:0009003">
    <property type="term" value="F:signal peptidase activity"/>
    <property type="evidence" value="ECO:0007669"/>
    <property type="project" value="UniProtKB-EC"/>
</dbReference>
<accession>A0A2M7TEY0</accession>
<dbReference type="GO" id="GO:0016020">
    <property type="term" value="C:membrane"/>
    <property type="evidence" value="ECO:0007669"/>
    <property type="project" value="UniProtKB-SubCell"/>
</dbReference>
<proteinExistence type="inferred from homology"/>
<dbReference type="InterPro" id="IPR019758">
    <property type="entry name" value="Pept_S26A_signal_pept_1_CS"/>
</dbReference>
<evidence type="ECO:0000313" key="10">
    <source>
        <dbReference type="Proteomes" id="UP000228920"/>
    </source>
</evidence>
<dbReference type="EMBL" id="PFNL01000185">
    <property type="protein sequence ID" value="PIZ44288.1"/>
    <property type="molecule type" value="Genomic_DNA"/>
</dbReference>
<dbReference type="AlphaFoldDB" id="A0A2M7TEY0"/>
<keyword evidence="4 7" id="KW-0645">Protease</keyword>
<dbReference type="GO" id="GO:0006465">
    <property type="term" value="P:signal peptide processing"/>
    <property type="evidence" value="ECO:0007669"/>
    <property type="project" value="InterPro"/>
</dbReference>
<dbReference type="GO" id="GO:0004252">
    <property type="term" value="F:serine-type endopeptidase activity"/>
    <property type="evidence" value="ECO:0007669"/>
    <property type="project" value="InterPro"/>
</dbReference>
<dbReference type="PANTHER" id="PTHR43390:SF1">
    <property type="entry name" value="CHLOROPLAST PROCESSING PEPTIDASE"/>
    <property type="match status" value="1"/>
</dbReference>
<dbReference type="Proteomes" id="UP000228920">
    <property type="component" value="Unassembled WGS sequence"/>
</dbReference>
<dbReference type="PANTHER" id="PTHR43390">
    <property type="entry name" value="SIGNAL PEPTIDASE I"/>
    <property type="match status" value="1"/>
</dbReference>
<name>A0A2M7TEY0_UNCKA</name>
<feature type="active site" evidence="6">
    <location>
        <position position="43"/>
    </location>
</feature>
<dbReference type="Pfam" id="PF10502">
    <property type="entry name" value="Peptidase_S26"/>
    <property type="match status" value="1"/>
</dbReference>
<evidence type="ECO:0000256" key="2">
    <source>
        <dbReference type="ARBA" id="ARBA00009370"/>
    </source>
</evidence>
<dbReference type="InterPro" id="IPR019533">
    <property type="entry name" value="Peptidase_S26"/>
</dbReference>
<evidence type="ECO:0000256" key="7">
    <source>
        <dbReference type="RuleBase" id="RU362042"/>
    </source>
</evidence>
<dbReference type="PRINTS" id="PR00727">
    <property type="entry name" value="LEADERPTASE"/>
</dbReference>
<evidence type="ECO:0000256" key="3">
    <source>
        <dbReference type="ARBA" id="ARBA00013208"/>
    </source>
</evidence>
<evidence type="ECO:0000259" key="8">
    <source>
        <dbReference type="Pfam" id="PF10502"/>
    </source>
</evidence>
<dbReference type="NCBIfam" id="TIGR02227">
    <property type="entry name" value="sigpep_I_bact"/>
    <property type="match status" value="1"/>
</dbReference>
<feature type="transmembrane region" description="Helical" evidence="7">
    <location>
        <begin position="12"/>
        <end position="35"/>
    </location>
</feature>
<evidence type="ECO:0000313" key="9">
    <source>
        <dbReference type="EMBL" id="PIZ44288.1"/>
    </source>
</evidence>
<dbReference type="Gene3D" id="2.10.109.10">
    <property type="entry name" value="Umud Fragment, subunit A"/>
    <property type="match status" value="1"/>
</dbReference>
<keyword evidence="7" id="KW-1133">Transmembrane helix</keyword>
<dbReference type="EC" id="3.4.21.89" evidence="3 7"/>
<keyword evidence="7" id="KW-0472">Membrane</keyword>